<evidence type="ECO:0000313" key="10">
    <source>
        <dbReference type="Proteomes" id="UP000193642"/>
    </source>
</evidence>
<dbReference type="GO" id="GO:0005737">
    <property type="term" value="C:cytoplasm"/>
    <property type="evidence" value="ECO:0007669"/>
    <property type="project" value="TreeGrafter"/>
</dbReference>
<evidence type="ECO:0000256" key="3">
    <source>
        <dbReference type="ARBA" id="ARBA00022630"/>
    </source>
</evidence>
<feature type="site" description="Electron transfer via tryptophanyl radical" evidence="7">
    <location>
        <position position="362"/>
    </location>
</feature>
<comment type="similarity">
    <text evidence="2">Belongs to the DNA photolyase class-1 family.</text>
</comment>
<proteinExistence type="inferred from homology"/>
<dbReference type="Pfam" id="PF00875">
    <property type="entry name" value="DNA_photolyase"/>
    <property type="match status" value="1"/>
</dbReference>
<dbReference type="Gene3D" id="3.40.50.620">
    <property type="entry name" value="HUPs"/>
    <property type="match status" value="1"/>
</dbReference>
<organism evidence="9 10">
    <name type="scientific">Rhizoclosmatium globosum</name>
    <dbReference type="NCBI Taxonomy" id="329046"/>
    <lineage>
        <taxon>Eukaryota</taxon>
        <taxon>Fungi</taxon>
        <taxon>Fungi incertae sedis</taxon>
        <taxon>Chytridiomycota</taxon>
        <taxon>Chytridiomycota incertae sedis</taxon>
        <taxon>Chytridiomycetes</taxon>
        <taxon>Chytridiales</taxon>
        <taxon>Chytriomycetaceae</taxon>
        <taxon>Rhizoclosmatium</taxon>
    </lineage>
</organism>
<dbReference type="InterPro" id="IPR014729">
    <property type="entry name" value="Rossmann-like_a/b/a_fold"/>
</dbReference>
<dbReference type="InterPro" id="IPR036134">
    <property type="entry name" value="Crypto/Photolyase_FAD-like_sf"/>
</dbReference>
<dbReference type="PROSITE" id="PS00691">
    <property type="entry name" value="DNA_PHOTOLYASES_1_2"/>
    <property type="match status" value="1"/>
</dbReference>
<keyword evidence="3 6" id="KW-0285">Flavoprotein</keyword>
<dbReference type="GO" id="GO:0071949">
    <property type="term" value="F:FAD binding"/>
    <property type="evidence" value="ECO:0007669"/>
    <property type="project" value="TreeGrafter"/>
</dbReference>
<evidence type="ECO:0000256" key="6">
    <source>
        <dbReference type="PIRSR" id="PIRSR602081-1"/>
    </source>
</evidence>
<accession>A0A1Y2C7P7</accession>
<feature type="binding site" evidence="6">
    <location>
        <begin position="288"/>
        <end position="292"/>
    </location>
    <ligand>
        <name>FAD</name>
        <dbReference type="ChEBI" id="CHEBI:57692"/>
    </ligand>
</feature>
<name>A0A1Y2C7P7_9FUNG</name>
<dbReference type="OrthoDB" id="435881at2759"/>
<keyword evidence="4 6" id="KW-0274">FAD</keyword>
<evidence type="ECO:0000256" key="2">
    <source>
        <dbReference type="ARBA" id="ARBA00005862"/>
    </source>
</evidence>
<feature type="binding site" evidence="6">
    <location>
        <position position="276"/>
    </location>
    <ligand>
        <name>FAD</name>
        <dbReference type="ChEBI" id="CHEBI:57692"/>
    </ligand>
</feature>
<evidence type="ECO:0000256" key="1">
    <source>
        <dbReference type="ARBA" id="ARBA00001932"/>
    </source>
</evidence>
<dbReference type="InterPro" id="IPR006050">
    <property type="entry name" value="DNA_photolyase_N"/>
</dbReference>
<evidence type="ECO:0000259" key="8">
    <source>
        <dbReference type="PROSITE" id="PS51645"/>
    </source>
</evidence>
<reference evidence="9 10" key="1">
    <citation type="submission" date="2016-07" db="EMBL/GenBank/DDBJ databases">
        <title>Pervasive Adenine N6-methylation of Active Genes in Fungi.</title>
        <authorList>
            <consortium name="DOE Joint Genome Institute"/>
            <person name="Mondo S.J."/>
            <person name="Dannebaum R.O."/>
            <person name="Kuo R.C."/>
            <person name="Labutti K."/>
            <person name="Haridas S."/>
            <person name="Kuo A."/>
            <person name="Salamov A."/>
            <person name="Ahrendt S.R."/>
            <person name="Lipzen A."/>
            <person name="Sullivan W."/>
            <person name="Andreopoulos W.B."/>
            <person name="Clum A."/>
            <person name="Lindquist E."/>
            <person name="Daum C."/>
            <person name="Ramamoorthy G.K."/>
            <person name="Gryganskyi A."/>
            <person name="Culley D."/>
            <person name="Magnuson J.K."/>
            <person name="James T.Y."/>
            <person name="O'Malley M.A."/>
            <person name="Stajich J.E."/>
            <person name="Spatafora J.W."/>
            <person name="Visel A."/>
            <person name="Grigoriev I.V."/>
        </authorList>
    </citation>
    <scope>NUCLEOTIDE SEQUENCE [LARGE SCALE GENOMIC DNA]</scope>
    <source>
        <strain evidence="9 10">JEL800</strain>
    </source>
</reference>
<sequence length="529" mass="59508">MKRAGSPTATNKSDAKKAKTSTESRCFVHWFRNDLRLADNTSLSWVVQEASRASKPVVCLFVISAAEWNQHEMAPAKVRWLLASLESLKENLKERGIPLVVRVSESRRGVPKVVVDTVSELGAEAVGWNWEYEVHEEWRDHTVMDSLEKVGIKHNGMHDQCVIDTSRVRTKEGKPYTVFTPFKKTWIQTIVKNAHLVKLRDAPTENTAPISDTLAAKIETLSTAIPGPSDPLPAPYTESDNPPASVTEFINKTFAPSEKAAATRLATFIESRGKSYKDTRDFPGKDLTSKLSPYLSLGLISPRVCLDAAVKANNGKYDSGNEGLVTWISEICWRDFYRNILIEFPRVCKNLPFKPETDNVEWNYSRDNPLYIAWCEGKTGFPIVDAGMRQLATEGWMHNRVRMIVSSFLTKDLGVDWRLGESWFMRNLIDGDLASNNGGWQWSASTGTDSQPYFRIFNPLLQSERFDPDGHYIRKYVKELSAVKGKEIHDPKGRLGSAYFAKLGYPKPIVDHKTASQAFLAAFKKGIGK</sequence>
<dbReference type="Gene3D" id="1.10.579.10">
    <property type="entry name" value="DNA Cyclobutane Dipyrimidine Photolyase, subunit A, domain 3"/>
    <property type="match status" value="1"/>
</dbReference>
<dbReference type="PROSITE" id="PS00394">
    <property type="entry name" value="DNA_PHOTOLYASES_1_1"/>
    <property type="match status" value="1"/>
</dbReference>
<dbReference type="PANTHER" id="PTHR11455:SF18">
    <property type="entry name" value="SI:CH1073-390K14.1"/>
    <property type="match status" value="1"/>
</dbReference>
<dbReference type="InterPro" id="IPR036155">
    <property type="entry name" value="Crypto/Photolyase_N_sf"/>
</dbReference>
<feature type="binding site" evidence="6">
    <location>
        <begin position="430"/>
        <end position="432"/>
    </location>
    <ligand>
        <name>FAD</name>
        <dbReference type="ChEBI" id="CHEBI:57692"/>
    </ligand>
</feature>
<dbReference type="FunFam" id="1.10.579.10:FF:000003">
    <property type="entry name" value="Deoxyribodipyrimidine photo-lyase"/>
    <property type="match status" value="1"/>
</dbReference>
<dbReference type="InterPro" id="IPR002081">
    <property type="entry name" value="Cryptochrome/DNA_photolyase_1"/>
</dbReference>
<feature type="domain" description="Photolyase/cryptochrome alpha/beta" evidence="8">
    <location>
        <begin position="25"/>
        <end position="162"/>
    </location>
</feature>
<feature type="binding site" evidence="6">
    <location>
        <begin position="330"/>
        <end position="337"/>
    </location>
    <ligand>
        <name>FAD</name>
        <dbReference type="ChEBI" id="CHEBI:57692"/>
    </ligand>
</feature>
<dbReference type="InterPro" id="IPR005101">
    <property type="entry name" value="Cryptochr/Photolyase_FAD-bd"/>
</dbReference>
<dbReference type="SUPFAM" id="SSF52425">
    <property type="entry name" value="Cryptochrome/photolyase, N-terminal domain"/>
    <property type="match status" value="1"/>
</dbReference>
<dbReference type="STRING" id="329046.A0A1Y2C7P7"/>
<keyword evidence="10" id="KW-1185">Reference proteome</keyword>
<evidence type="ECO:0000256" key="5">
    <source>
        <dbReference type="ARBA" id="ARBA00022991"/>
    </source>
</evidence>
<dbReference type="GO" id="GO:0032922">
    <property type="term" value="P:circadian regulation of gene expression"/>
    <property type="evidence" value="ECO:0007669"/>
    <property type="project" value="TreeGrafter"/>
</dbReference>
<dbReference type="GO" id="GO:0003904">
    <property type="term" value="F:deoxyribodipyrimidine photo-lyase activity"/>
    <property type="evidence" value="ECO:0007669"/>
    <property type="project" value="TreeGrafter"/>
</dbReference>
<dbReference type="EMBL" id="MCGO01000026">
    <property type="protein sequence ID" value="ORY43053.1"/>
    <property type="molecule type" value="Genomic_DNA"/>
</dbReference>
<dbReference type="PANTHER" id="PTHR11455">
    <property type="entry name" value="CRYPTOCHROME"/>
    <property type="match status" value="1"/>
</dbReference>
<keyword evidence="5" id="KW-0157">Chromophore</keyword>
<dbReference type="Pfam" id="PF03441">
    <property type="entry name" value="FAD_binding_7"/>
    <property type="match status" value="1"/>
</dbReference>
<dbReference type="SUPFAM" id="SSF48173">
    <property type="entry name" value="Cryptochrome/photolyase FAD-binding domain"/>
    <property type="match status" value="1"/>
</dbReference>
<dbReference type="InterPro" id="IPR018394">
    <property type="entry name" value="DNA_photolyase_1_CS_C"/>
</dbReference>
<keyword evidence="9" id="KW-0456">Lyase</keyword>
<dbReference type="PROSITE" id="PS51645">
    <property type="entry name" value="PHR_CRY_ALPHA_BETA"/>
    <property type="match status" value="1"/>
</dbReference>
<dbReference type="AlphaFoldDB" id="A0A1Y2C7P7"/>
<dbReference type="GO" id="GO:0006139">
    <property type="term" value="P:nucleobase-containing compound metabolic process"/>
    <property type="evidence" value="ECO:0007669"/>
    <property type="project" value="UniProtKB-ARBA"/>
</dbReference>
<protein>
    <submittedName>
        <fullName evidence="9">Putative deoxyribodipyrimidine photo-lyase Phr1</fullName>
    </submittedName>
</protein>
<feature type="binding site" evidence="6">
    <location>
        <position position="327"/>
    </location>
    <ligand>
        <name>FAD</name>
        <dbReference type="ChEBI" id="CHEBI:57692"/>
    </ligand>
</feature>
<dbReference type="Gene3D" id="1.25.40.80">
    <property type="match status" value="1"/>
</dbReference>
<evidence type="ECO:0000256" key="7">
    <source>
        <dbReference type="PIRSR" id="PIRSR602081-2"/>
    </source>
</evidence>
<dbReference type="GO" id="GO:0043153">
    <property type="term" value="P:entrainment of circadian clock by photoperiod"/>
    <property type="evidence" value="ECO:0007669"/>
    <property type="project" value="TreeGrafter"/>
</dbReference>
<comment type="caution">
    <text evidence="9">The sequence shown here is derived from an EMBL/GenBank/DDBJ whole genome shotgun (WGS) entry which is preliminary data.</text>
</comment>
<feature type="site" description="Electron transfer via tryptophanyl radical" evidence="7">
    <location>
        <position position="440"/>
    </location>
</feature>
<evidence type="ECO:0000256" key="4">
    <source>
        <dbReference type="ARBA" id="ARBA00022827"/>
    </source>
</evidence>
<comment type="cofactor">
    <cofactor evidence="6">
        <name>FAD</name>
        <dbReference type="ChEBI" id="CHEBI:57692"/>
    </cofactor>
    <text evidence="6">Binds 1 FAD per subunit.</text>
</comment>
<evidence type="ECO:0000313" key="9">
    <source>
        <dbReference type="EMBL" id="ORY43053.1"/>
    </source>
</evidence>
<dbReference type="GO" id="GO:0006950">
    <property type="term" value="P:response to stress"/>
    <property type="evidence" value="ECO:0007669"/>
    <property type="project" value="UniProtKB-ARBA"/>
</dbReference>
<gene>
    <name evidence="9" type="ORF">BCR33DRAFT_717787</name>
</gene>
<dbReference type="GO" id="GO:0003677">
    <property type="term" value="F:DNA binding"/>
    <property type="evidence" value="ECO:0007669"/>
    <property type="project" value="TreeGrafter"/>
</dbReference>
<feature type="site" description="Electron transfer via tryptophanyl radical" evidence="7">
    <location>
        <position position="417"/>
    </location>
</feature>
<dbReference type="Proteomes" id="UP000193642">
    <property type="component" value="Unassembled WGS sequence"/>
</dbReference>
<comment type="cofactor">
    <cofactor evidence="1">
        <name>(6R)-5,10-methylene-5,6,7,8-tetrahydrofolate</name>
        <dbReference type="ChEBI" id="CHEBI:15636"/>
    </cofactor>
</comment>
<dbReference type="GO" id="GO:0005634">
    <property type="term" value="C:nucleus"/>
    <property type="evidence" value="ECO:0007669"/>
    <property type="project" value="TreeGrafter"/>
</dbReference>
<dbReference type="PRINTS" id="PR00147">
    <property type="entry name" value="DNAPHOTLYASE"/>
</dbReference>